<name>A0A0F9PLQ7_9ZZZZ</name>
<gene>
    <name evidence="1" type="ORF">LCGC14_0884050</name>
</gene>
<dbReference type="EMBL" id="LAZR01002796">
    <property type="protein sequence ID" value="KKN25517.1"/>
    <property type="molecule type" value="Genomic_DNA"/>
</dbReference>
<comment type="caution">
    <text evidence="1">The sequence shown here is derived from an EMBL/GenBank/DDBJ whole genome shotgun (WGS) entry which is preliminary data.</text>
</comment>
<organism evidence="1">
    <name type="scientific">marine sediment metagenome</name>
    <dbReference type="NCBI Taxonomy" id="412755"/>
    <lineage>
        <taxon>unclassified sequences</taxon>
        <taxon>metagenomes</taxon>
        <taxon>ecological metagenomes</taxon>
    </lineage>
</organism>
<sequence>MAATINILGVLDDGTLRDPKIPENLGRELRLPWKTDLAIRLLLRHPNGELVDLASDANATFILAVRLRSDDLQNQLKVTGVRNDKRGRGQVDMTIAATAQGQLIPRRYVYDIRVVFNGDTFLAVPLSPFLVQASNALA</sequence>
<dbReference type="AlphaFoldDB" id="A0A0F9PLQ7"/>
<evidence type="ECO:0000313" key="1">
    <source>
        <dbReference type="EMBL" id="KKN25517.1"/>
    </source>
</evidence>
<accession>A0A0F9PLQ7</accession>
<protein>
    <submittedName>
        <fullName evidence="1">Uncharacterized protein</fullName>
    </submittedName>
</protein>
<reference evidence="1" key="1">
    <citation type="journal article" date="2015" name="Nature">
        <title>Complex archaea that bridge the gap between prokaryotes and eukaryotes.</title>
        <authorList>
            <person name="Spang A."/>
            <person name="Saw J.H."/>
            <person name="Jorgensen S.L."/>
            <person name="Zaremba-Niedzwiedzka K."/>
            <person name="Martijn J."/>
            <person name="Lind A.E."/>
            <person name="van Eijk R."/>
            <person name="Schleper C."/>
            <person name="Guy L."/>
            <person name="Ettema T.J."/>
        </authorList>
    </citation>
    <scope>NUCLEOTIDE SEQUENCE</scope>
</reference>
<proteinExistence type="predicted"/>